<comment type="similarity">
    <text evidence="1">Belongs to the alkylbase DNA glycosidase AlkA family.</text>
</comment>
<dbReference type="InterPro" id="IPR000035">
    <property type="entry name" value="Alkylbase_DNA_glycsylse_CS"/>
</dbReference>
<evidence type="ECO:0000256" key="3">
    <source>
        <dbReference type="ARBA" id="ARBA00023204"/>
    </source>
</evidence>
<dbReference type="Gene3D" id="1.10.1670.40">
    <property type="match status" value="1"/>
</dbReference>
<dbReference type="Proteomes" id="UP000244727">
    <property type="component" value="Chromosome"/>
</dbReference>
<dbReference type="InterPro" id="IPR051912">
    <property type="entry name" value="Alkylbase_DNA_Glycosylase/TA"/>
</dbReference>
<feature type="domain" description="HhH-GPD" evidence="4">
    <location>
        <begin position="41"/>
        <end position="188"/>
    </location>
</feature>
<dbReference type="GO" id="GO:0008725">
    <property type="term" value="F:DNA-3-methyladenine glycosylase activity"/>
    <property type="evidence" value="ECO:0007669"/>
    <property type="project" value="TreeGrafter"/>
</dbReference>
<evidence type="ECO:0000259" key="4">
    <source>
        <dbReference type="SMART" id="SM00478"/>
    </source>
</evidence>
<proteinExistence type="inferred from homology"/>
<organism evidence="5 6">
    <name type="scientific">Halococcoides cellulosivorans</name>
    <dbReference type="NCBI Taxonomy" id="1679096"/>
    <lineage>
        <taxon>Archaea</taxon>
        <taxon>Methanobacteriati</taxon>
        <taxon>Methanobacteriota</taxon>
        <taxon>Stenosarchaea group</taxon>
        <taxon>Halobacteria</taxon>
        <taxon>Halobacteriales</taxon>
        <taxon>Haloarculaceae</taxon>
        <taxon>Halococcoides</taxon>
    </lineage>
</organism>
<dbReference type="KEGG" id="harc:HARCEL1_08980"/>
<evidence type="ECO:0000256" key="2">
    <source>
        <dbReference type="ARBA" id="ARBA00022763"/>
    </source>
</evidence>
<dbReference type="AlphaFoldDB" id="A0A2R4X222"/>
<evidence type="ECO:0000313" key="6">
    <source>
        <dbReference type="Proteomes" id="UP000244727"/>
    </source>
</evidence>
<evidence type="ECO:0000313" key="5">
    <source>
        <dbReference type="EMBL" id="AWB27834.1"/>
    </source>
</evidence>
<dbReference type="PANTHER" id="PTHR43003:SF5">
    <property type="entry name" value="DNA-3-METHYLADENINE GLYCOSYLASE"/>
    <property type="match status" value="1"/>
</dbReference>
<evidence type="ECO:0000256" key="1">
    <source>
        <dbReference type="ARBA" id="ARBA00010817"/>
    </source>
</evidence>
<keyword evidence="3" id="KW-0234">DNA repair</keyword>
<dbReference type="InterPro" id="IPR011257">
    <property type="entry name" value="DNA_glycosylase"/>
</dbReference>
<dbReference type="PANTHER" id="PTHR43003">
    <property type="entry name" value="DNA-3-METHYLADENINE GLYCOSYLASE"/>
    <property type="match status" value="1"/>
</dbReference>
<sequence>MSGPIATLRDDPDLGPVVERVGPVTIEAHADPFRRLVVSIVRQQLSMASARSIREQLFEAVEPTPDAILGTDPAALADAGLSTAKVEALRAVARAHEDHDWPAAFADQSDREVTDALTAIHGIGPWTAKMYLIFALGREDVFPVEDLGVRRAMERLFDDPTRAEMRSIAERWAPYRSYAARYLWALED</sequence>
<dbReference type="InterPro" id="IPR003265">
    <property type="entry name" value="HhH-GPD_domain"/>
</dbReference>
<accession>A0A2R4X222</accession>
<dbReference type="Pfam" id="PF00730">
    <property type="entry name" value="HhH-GPD"/>
    <property type="match status" value="1"/>
</dbReference>
<dbReference type="GO" id="GO:0032993">
    <property type="term" value="C:protein-DNA complex"/>
    <property type="evidence" value="ECO:0007669"/>
    <property type="project" value="TreeGrafter"/>
</dbReference>
<dbReference type="RefSeq" id="WP_108382585.1">
    <property type="nucleotide sequence ID" value="NZ_CP028858.1"/>
</dbReference>
<dbReference type="SMART" id="SM00478">
    <property type="entry name" value="ENDO3c"/>
    <property type="match status" value="1"/>
</dbReference>
<dbReference type="GO" id="GO:0006285">
    <property type="term" value="P:base-excision repair, AP site formation"/>
    <property type="evidence" value="ECO:0007669"/>
    <property type="project" value="TreeGrafter"/>
</dbReference>
<dbReference type="GeneID" id="36512637"/>
<dbReference type="GO" id="GO:0006307">
    <property type="term" value="P:DNA alkylation repair"/>
    <property type="evidence" value="ECO:0007669"/>
    <property type="project" value="TreeGrafter"/>
</dbReference>
<dbReference type="GO" id="GO:0032131">
    <property type="term" value="F:alkylated DNA binding"/>
    <property type="evidence" value="ECO:0007669"/>
    <property type="project" value="TreeGrafter"/>
</dbReference>
<dbReference type="GO" id="GO:0043916">
    <property type="term" value="F:DNA-7-methylguanine glycosylase activity"/>
    <property type="evidence" value="ECO:0007669"/>
    <property type="project" value="TreeGrafter"/>
</dbReference>
<protein>
    <submittedName>
        <fullName evidence="5">DNA-3-methyladenine glycosylase 2 family protein</fullName>
    </submittedName>
</protein>
<dbReference type="CDD" id="cd00056">
    <property type="entry name" value="ENDO3c"/>
    <property type="match status" value="1"/>
</dbReference>
<gene>
    <name evidence="5" type="ORF">HARCEL1_08980</name>
</gene>
<keyword evidence="2" id="KW-0227">DNA damage</keyword>
<name>A0A2R4X222_9EURY</name>
<dbReference type="Gene3D" id="1.10.340.30">
    <property type="entry name" value="Hypothetical protein, domain 2"/>
    <property type="match status" value="1"/>
</dbReference>
<dbReference type="PROSITE" id="PS00516">
    <property type="entry name" value="ALKYLBASE_DNA_GLYCOS"/>
    <property type="match status" value="1"/>
</dbReference>
<dbReference type="EMBL" id="CP028858">
    <property type="protein sequence ID" value="AWB27834.1"/>
    <property type="molecule type" value="Genomic_DNA"/>
</dbReference>
<keyword evidence="6" id="KW-1185">Reference proteome</keyword>
<reference evidence="5 6" key="1">
    <citation type="submission" date="2018-04" db="EMBL/GenBank/DDBJ databases">
        <title>Halococcoides cellulosivorans gen. nov., sp. nov., an extremely halophilic cellulose-utilizing haloarchaeon from hypersaline lakes.</title>
        <authorList>
            <person name="Sorokin D.Y."/>
            <person name="Toshchakov S.V."/>
            <person name="Samarov N.I."/>
            <person name="Korzhenkov A."/>
            <person name="Kublanov I.V."/>
        </authorList>
    </citation>
    <scope>NUCLEOTIDE SEQUENCE [LARGE SCALE GENOMIC DNA]</scope>
    <source>
        <strain evidence="5 6">HArcel1</strain>
    </source>
</reference>
<dbReference type="SUPFAM" id="SSF48150">
    <property type="entry name" value="DNA-glycosylase"/>
    <property type="match status" value="1"/>
</dbReference>